<reference evidence="1" key="1">
    <citation type="journal article" date="2014" name="Front. Microbiol.">
        <title>High frequency of phylogenetically diverse reductive dehalogenase-homologous genes in deep subseafloor sedimentary metagenomes.</title>
        <authorList>
            <person name="Kawai M."/>
            <person name="Futagami T."/>
            <person name="Toyoda A."/>
            <person name="Takaki Y."/>
            <person name="Nishi S."/>
            <person name="Hori S."/>
            <person name="Arai W."/>
            <person name="Tsubouchi T."/>
            <person name="Morono Y."/>
            <person name="Uchiyama I."/>
            <person name="Ito T."/>
            <person name="Fujiyama A."/>
            <person name="Inagaki F."/>
            <person name="Takami H."/>
        </authorList>
    </citation>
    <scope>NUCLEOTIDE SEQUENCE</scope>
    <source>
        <strain evidence="1">Expedition CK06-06</strain>
    </source>
</reference>
<dbReference type="EMBL" id="BARV01018860">
    <property type="protein sequence ID" value="GAI24498.1"/>
    <property type="molecule type" value="Genomic_DNA"/>
</dbReference>
<protein>
    <submittedName>
        <fullName evidence="1">Uncharacterized protein</fullName>
    </submittedName>
</protein>
<feature type="non-terminal residue" evidence="1">
    <location>
        <position position="1"/>
    </location>
</feature>
<organism evidence="1">
    <name type="scientific">marine sediment metagenome</name>
    <dbReference type="NCBI Taxonomy" id="412755"/>
    <lineage>
        <taxon>unclassified sequences</taxon>
        <taxon>metagenomes</taxon>
        <taxon>ecological metagenomes</taxon>
    </lineage>
</organism>
<accession>X1LZK7</accession>
<sequence>PKGQKARKCKPEAKLPRISWFIIKIWGMFA</sequence>
<dbReference type="AlphaFoldDB" id="X1LZK7"/>
<gene>
    <name evidence="1" type="ORF">S06H3_31813</name>
</gene>
<proteinExistence type="predicted"/>
<name>X1LZK7_9ZZZZ</name>
<comment type="caution">
    <text evidence="1">The sequence shown here is derived from an EMBL/GenBank/DDBJ whole genome shotgun (WGS) entry which is preliminary data.</text>
</comment>
<evidence type="ECO:0000313" key="1">
    <source>
        <dbReference type="EMBL" id="GAI24498.1"/>
    </source>
</evidence>